<dbReference type="EMBL" id="WWBZ02000082">
    <property type="protein sequence ID" value="KAF4301030.1"/>
    <property type="molecule type" value="Genomic_DNA"/>
</dbReference>
<dbReference type="EMBL" id="WWBZ02000040">
    <property type="protein sequence ID" value="KAF4305387.1"/>
    <property type="molecule type" value="Genomic_DNA"/>
</dbReference>
<evidence type="ECO:0000313" key="3">
    <source>
        <dbReference type="EMBL" id="KAF4305387.1"/>
    </source>
</evidence>
<dbReference type="PANTHER" id="PTHR40624">
    <property type="entry name" value="BIOSYNTHESIS MONOOXYGENASE, PUTATIVE (AFU_ORTHOLOGUE AFUA_1G12025)-RELATED"/>
    <property type="match status" value="1"/>
</dbReference>
<keyword evidence="3" id="KW-0503">Monooxygenase</keyword>
<protein>
    <submittedName>
        <fullName evidence="3">Antibiotic biosynthesis monooxygenase</fullName>
    </submittedName>
</protein>
<sequence length="110" mass="11984">MSGIVVTAIITPKDGQPVDKIEELLAGHAAWVFENEPGTLRYRLHKSLGKGKTVFTMIETYKDKAALDAHAQSPKFKEMGAQLGSMVDMTILPSQPVAGFEDRAERGAKI</sequence>
<comment type="caution">
    <text evidence="3">The sequence shown here is derived from an EMBL/GenBank/DDBJ whole genome shotgun (WGS) entry which is preliminary data.</text>
</comment>
<dbReference type="SUPFAM" id="SSF54909">
    <property type="entry name" value="Dimeric alpha+beta barrel"/>
    <property type="match status" value="1"/>
</dbReference>
<dbReference type="Proteomes" id="UP000572817">
    <property type="component" value="Unassembled WGS sequence"/>
</dbReference>
<evidence type="ECO:0000313" key="2">
    <source>
        <dbReference type="EMBL" id="KAF4301030.1"/>
    </source>
</evidence>
<evidence type="ECO:0000313" key="4">
    <source>
        <dbReference type="Proteomes" id="UP000572817"/>
    </source>
</evidence>
<dbReference type="InterPro" id="IPR007138">
    <property type="entry name" value="ABM_dom"/>
</dbReference>
<proteinExistence type="predicted"/>
<dbReference type="PANTHER" id="PTHR40624:SF1">
    <property type="entry name" value="BIOSYNTHESIS MONOOXYGENASE, PUTATIVE (AFU_ORTHOLOGUE AFUA_1G12025)-RELATED"/>
    <property type="match status" value="1"/>
</dbReference>
<dbReference type="InterPro" id="IPR011008">
    <property type="entry name" value="Dimeric_a/b-barrel"/>
</dbReference>
<name>A0A8H4IQE1_9PEZI</name>
<dbReference type="Pfam" id="PF03992">
    <property type="entry name" value="ABM"/>
    <property type="match status" value="1"/>
</dbReference>
<reference evidence="3 4" key="1">
    <citation type="submission" date="2020-04" db="EMBL/GenBank/DDBJ databases">
        <title>Genome Assembly and Annotation of Botryosphaeria dothidea sdau 11-99, a Latent Pathogen of Apple Fruit Ring Rot in China.</title>
        <authorList>
            <person name="Yu C."/>
            <person name="Diao Y."/>
            <person name="Lu Q."/>
            <person name="Zhao J."/>
            <person name="Cui S."/>
            <person name="Peng C."/>
            <person name="He B."/>
            <person name="Liu H."/>
        </authorList>
    </citation>
    <scope>NUCLEOTIDE SEQUENCE [LARGE SCALE GENOMIC DNA]</scope>
    <source>
        <strain evidence="3">Sdau11-99</strain>
        <strain evidence="4">sdau11-99</strain>
    </source>
</reference>
<dbReference type="GO" id="GO:0004497">
    <property type="term" value="F:monooxygenase activity"/>
    <property type="evidence" value="ECO:0007669"/>
    <property type="project" value="UniProtKB-KW"/>
</dbReference>
<feature type="domain" description="ABM" evidence="1">
    <location>
        <begin position="4"/>
        <end position="100"/>
    </location>
</feature>
<dbReference type="Gene3D" id="3.30.70.100">
    <property type="match status" value="1"/>
</dbReference>
<dbReference type="AlphaFoldDB" id="A0A8H4IQE1"/>
<evidence type="ECO:0000259" key="1">
    <source>
        <dbReference type="PROSITE" id="PS51725"/>
    </source>
</evidence>
<dbReference type="PROSITE" id="PS51725">
    <property type="entry name" value="ABM"/>
    <property type="match status" value="1"/>
</dbReference>
<keyword evidence="4" id="KW-1185">Reference proteome</keyword>
<keyword evidence="3" id="KW-0560">Oxidoreductase</keyword>
<accession>A0A8H4IQE1</accession>
<organism evidence="3 4">
    <name type="scientific">Botryosphaeria dothidea</name>
    <dbReference type="NCBI Taxonomy" id="55169"/>
    <lineage>
        <taxon>Eukaryota</taxon>
        <taxon>Fungi</taxon>
        <taxon>Dikarya</taxon>
        <taxon>Ascomycota</taxon>
        <taxon>Pezizomycotina</taxon>
        <taxon>Dothideomycetes</taxon>
        <taxon>Dothideomycetes incertae sedis</taxon>
        <taxon>Botryosphaeriales</taxon>
        <taxon>Botryosphaeriaceae</taxon>
        <taxon>Botryosphaeria</taxon>
    </lineage>
</organism>
<dbReference type="OrthoDB" id="10011777at2759"/>
<gene>
    <name evidence="3" type="ORF">GTA08_BOTSDO07204</name>
    <name evidence="2" type="ORF">GTA08_BOTSDO11399</name>
</gene>